<accession>F0V339</accession>
<evidence type="ECO:0000313" key="1">
    <source>
        <dbReference type="EMBL" id="CBZ40261.1"/>
    </source>
</evidence>
<dbReference type="EMBL" id="FQ790233">
    <property type="protein sequence ID" value="CBZ40261.1"/>
    <property type="molecule type" value="Genomic_DNA"/>
</dbReference>
<protein>
    <submittedName>
        <fullName evidence="1">Uncharacterized protein</fullName>
    </submittedName>
</protein>
<dbReference type="RefSeq" id="WP_013608873.1">
    <property type="nucleotide sequence ID" value="NC_015153.1"/>
</dbReference>
<proteinExistence type="predicted"/>
<dbReference type="AlphaFoldDB" id="F0V339"/>
<reference evidence="1 2" key="1">
    <citation type="journal article" date="2011" name="J. Bacteriol.">
        <title>Complete genome sequence of the hemotrophic Mycoplasma suis strain KI3806.</title>
        <authorList>
            <person name="Oehlerking J."/>
            <person name="Kube M."/>
            <person name="Felder K.M."/>
            <person name="Matter D."/>
            <person name="Wittenbrink M.M."/>
            <person name="Schwarzenbach S."/>
            <person name="Kramer M.M."/>
            <person name="Hoelzle K."/>
            <person name="Hoelzle L.E."/>
        </authorList>
    </citation>
    <scope>NUCLEOTIDE SEQUENCE [LARGE SCALE GENOMIC DNA]</scope>
    <source>
        <strain evidence="2">KI_3806</strain>
    </source>
</reference>
<sequence length="212" mass="24242">MALGIKGIVIPLTLGVGGIIAGGGIGLSISNHLANKGESSEFFIRDNGDSRVVAEYVFRDKKSNSSLICDKWVLSSGKIERALEKDKCQNFMKEALNGVEDKNQPIIWLKVEKELSRKIFDEVFPKNKRDEDPLFGNILQVEKLWGFDNKWLCWTNSDSSEKITSTCHKDEESKDSEKYREVRNYFDNEVDFLDFLEDYRRGKYPPSSENSQ</sequence>
<evidence type="ECO:0000313" key="2">
    <source>
        <dbReference type="Proteomes" id="UP000008645"/>
    </source>
</evidence>
<name>F0V339_MYCS3</name>
<gene>
    <name evidence="1" type="ORF">MSUIS_01680</name>
</gene>
<organism evidence="1 2">
    <name type="scientific">Mycoplasma suis (strain KI_3806)</name>
    <dbReference type="NCBI Taxonomy" id="708248"/>
    <lineage>
        <taxon>Bacteria</taxon>
        <taxon>Bacillati</taxon>
        <taxon>Mycoplasmatota</taxon>
        <taxon>Mollicutes</taxon>
        <taxon>Mycoplasmataceae</taxon>
        <taxon>Mycoplasma</taxon>
    </lineage>
</organism>
<dbReference type="KEGG" id="msk:MSUIS_01680"/>
<dbReference type="Proteomes" id="UP000008645">
    <property type="component" value="Chromosome"/>
</dbReference>
<dbReference type="HOGENOM" id="CLU_094187_0_0_14"/>